<dbReference type="GO" id="GO:0042910">
    <property type="term" value="F:xenobiotic transmembrane transporter activity"/>
    <property type="evidence" value="ECO:0007669"/>
    <property type="project" value="TreeGrafter"/>
</dbReference>
<dbReference type="Pfam" id="PF00873">
    <property type="entry name" value="ACR_tran"/>
    <property type="match status" value="1"/>
</dbReference>
<dbReference type="PRINTS" id="PR00702">
    <property type="entry name" value="ACRIFLAVINRP"/>
</dbReference>
<feature type="transmembrane region" description="Helical" evidence="1">
    <location>
        <begin position="525"/>
        <end position="545"/>
    </location>
</feature>
<dbReference type="OrthoDB" id="9806532at2"/>
<dbReference type="InterPro" id="IPR027463">
    <property type="entry name" value="AcrB_DN_DC_subdom"/>
</dbReference>
<feature type="transmembrane region" description="Helical" evidence="1">
    <location>
        <begin position="993"/>
        <end position="1018"/>
    </location>
</feature>
<dbReference type="AlphaFoldDB" id="A0A5S9F629"/>
<gene>
    <name evidence="2" type="ORF">UABAM_05343</name>
</gene>
<dbReference type="PANTHER" id="PTHR32063">
    <property type="match status" value="1"/>
</dbReference>
<keyword evidence="1" id="KW-1133">Transmembrane helix</keyword>
<protein>
    <submittedName>
        <fullName evidence="2">Multidrug resistance protein</fullName>
    </submittedName>
</protein>
<feature type="transmembrane region" description="Helical" evidence="1">
    <location>
        <begin position="461"/>
        <end position="484"/>
    </location>
</feature>
<reference evidence="2 3" key="1">
    <citation type="submission" date="2019-08" db="EMBL/GenBank/DDBJ databases">
        <title>Complete genome sequence of Candidatus Uab amorphum.</title>
        <authorList>
            <person name="Shiratori T."/>
            <person name="Suzuki S."/>
            <person name="Kakizawa Y."/>
            <person name="Ishida K."/>
        </authorList>
    </citation>
    <scope>NUCLEOTIDE SEQUENCE [LARGE SCALE GENOMIC DNA]</scope>
    <source>
        <strain evidence="2 3">SRT547</strain>
    </source>
</reference>
<dbReference type="PANTHER" id="PTHR32063:SF33">
    <property type="entry name" value="RND SUPERFAMILY EFFLUX PUMP PERMEASE COMPONENT"/>
    <property type="match status" value="1"/>
</dbReference>
<feature type="transmembrane region" description="Helical" evidence="1">
    <location>
        <begin position="429"/>
        <end position="449"/>
    </location>
</feature>
<feature type="transmembrane region" description="Helical" evidence="1">
    <location>
        <begin position="863"/>
        <end position="882"/>
    </location>
</feature>
<sequence>MKEKGSIAWMTKNSVAANLVMFVCMIGGFFALGYIKQEVFPEIELDVVHASVTYPGASPEEVEKGIVKPIEEAIRNLEGVKEIQGQAGEGVGTVTAELVEGEDLQKLATQIRDEVERIRTFPEDAEEPKVQILSRKRQVLDLVLYGDVDRRALQYYAEIVRDTLLRDPNITQIELSGLPAMEIGIHVSQETLRHYNLTIDEIARRIRSASLELPFGAIKTSHGEILLRMTERRDYGKEFAQIPIISNRGGSEITLEEIATIKDGFEESDYIATFDGQPAVMLEVFRIGRQTPIEVSSAVKKNLEKLHKILPKSLNVAILRDRSTIYEQRIDLLLRNAALGLLLVLISLGLFLEIRLAFWVMMGIPISFLGSMLILPFTGLSLNMVSLFAYIVSLGIVVDDAIVIGENIYQYREQGSSFLQASIKGAQDMATPITFSILTNIVTFMPLYFMPGRMGKFFWQIPMVVITVFTISLFESLFILPAHLGHQKKSSQKPQGVIYNVQKAFSGTLMWFVHKVYSPLLRLLLPFRYIALGVSITILMIAIAWTTSGRLGFQSFPRIESDYSNVNIVMPFGTPIDKTFAISQRIVDAAIGVRDEIEQQFVKGIFSEVGKDGSHNLQVRTYLVDANIRKKVGISTTDFTNRWRDKTGEIVGAEYARFAADSGGPSSGASLTIELAYDDAKILEEASKKLAAVIRELQYTADVDDGHQKGKEQLDFTILPEGKALGLTSAQIARQLRNSYLGAEVTRQLRGRNEIKIKVLLEEEERISEYNLEQMVVRTPKGPEVLLSEVATWRRGYAYTAISRRDGRRVVQVTANVVPRSKTLEVINKVSAEVLPELRKLYPGLTLSFEGRQADNRESLSSLRNTFMLALFVVYALLAIPFRSYIQPLIIMFAIPFGFVGAILGHIIMGYTLCIPSILGIIALSGVVVNDSLVLVDCVNRLRMEGEEHTPTAMIKGACQRFRPILFTTITTFCGLMPMIFETSRQAKFLIPMAISLGFGIVFATFITLVLVPCLYMIIEDIRHMYQVCSKYLE</sequence>
<dbReference type="Gene3D" id="3.30.70.1430">
    <property type="entry name" value="Multidrug efflux transporter AcrB pore domain"/>
    <property type="match status" value="2"/>
</dbReference>
<dbReference type="EMBL" id="AP019860">
    <property type="protein sequence ID" value="BBM86941.1"/>
    <property type="molecule type" value="Genomic_DNA"/>
</dbReference>
<evidence type="ECO:0000256" key="1">
    <source>
        <dbReference type="SAM" id="Phobius"/>
    </source>
</evidence>
<feature type="transmembrane region" description="Helical" evidence="1">
    <location>
        <begin position="15"/>
        <end position="35"/>
    </location>
</feature>
<evidence type="ECO:0000313" key="2">
    <source>
        <dbReference type="EMBL" id="BBM86941.1"/>
    </source>
</evidence>
<feature type="transmembrane region" description="Helical" evidence="1">
    <location>
        <begin position="332"/>
        <end position="350"/>
    </location>
</feature>
<feature type="transmembrane region" description="Helical" evidence="1">
    <location>
        <begin position="915"/>
        <end position="936"/>
    </location>
</feature>
<dbReference type="SUPFAM" id="SSF82866">
    <property type="entry name" value="Multidrug efflux transporter AcrB transmembrane domain"/>
    <property type="match status" value="2"/>
</dbReference>
<dbReference type="SUPFAM" id="SSF82693">
    <property type="entry name" value="Multidrug efflux transporter AcrB pore domain, PN1, PN2, PC1 and PC2 subdomains"/>
    <property type="match status" value="2"/>
</dbReference>
<dbReference type="Gene3D" id="1.20.1640.10">
    <property type="entry name" value="Multidrug efflux transporter AcrB transmembrane domain"/>
    <property type="match status" value="2"/>
</dbReference>
<dbReference type="Gene3D" id="3.30.70.1320">
    <property type="entry name" value="Multidrug efflux transporter AcrB pore domain like"/>
    <property type="match status" value="1"/>
</dbReference>
<dbReference type="InterPro" id="IPR001036">
    <property type="entry name" value="Acrflvin-R"/>
</dbReference>
<feature type="transmembrane region" description="Helical" evidence="1">
    <location>
        <begin position="356"/>
        <end position="375"/>
    </location>
</feature>
<dbReference type="SUPFAM" id="SSF82714">
    <property type="entry name" value="Multidrug efflux transporter AcrB TolC docking domain, DN and DC subdomains"/>
    <property type="match status" value="2"/>
</dbReference>
<dbReference type="Gene3D" id="3.30.2090.10">
    <property type="entry name" value="Multidrug efflux transporter AcrB TolC docking domain, DN and DC subdomains"/>
    <property type="match status" value="2"/>
</dbReference>
<proteinExistence type="predicted"/>
<organism evidence="2 3">
    <name type="scientific">Uabimicrobium amorphum</name>
    <dbReference type="NCBI Taxonomy" id="2596890"/>
    <lineage>
        <taxon>Bacteria</taxon>
        <taxon>Pseudomonadati</taxon>
        <taxon>Planctomycetota</taxon>
        <taxon>Candidatus Uabimicrobiia</taxon>
        <taxon>Candidatus Uabimicrobiales</taxon>
        <taxon>Candidatus Uabimicrobiaceae</taxon>
        <taxon>Candidatus Uabimicrobium</taxon>
    </lineage>
</organism>
<keyword evidence="1" id="KW-0812">Transmembrane</keyword>
<accession>A0A5S9F629</accession>
<dbReference type="Gene3D" id="3.30.70.1440">
    <property type="entry name" value="Multidrug efflux transporter AcrB pore domain"/>
    <property type="match status" value="1"/>
</dbReference>
<feature type="transmembrane region" description="Helical" evidence="1">
    <location>
        <begin position="964"/>
        <end position="981"/>
    </location>
</feature>
<dbReference type="Proteomes" id="UP000326354">
    <property type="component" value="Chromosome"/>
</dbReference>
<feature type="transmembrane region" description="Helical" evidence="1">
    <location>
        <begin position="496"/>
        <end position="513"/>
    </location>
</feature>
<keyword evidence="3" id="KW-1185">Reference proteome</keyword>
<keyword evidence="1" id="KW-0472">Membrane</keyword>
<name>A0A5S9F629_UABAM</name>
<dbReference type="RefSeq" id="WP_151970977.1">
    <property type="nucleotide sequence ID" value="NZ_AP019860.1"/>
</dbReference>
<dbReference type="GO" id="GO:0005886">
    <property type="term" value="C:plasma membrane"/>
    <property type="evidence" value="ECO:0007669"/>
    <property type="project" value="TreeGrafter"/>
</dbReference>
<evidence type="ECO:0000313" key="3">
    <source>
        <dbReference type="Proteomes" id="UP000326354"/>
    </source>
</evidence>
<feature type="transmembrane region" description="Helical" evidence="1">
    <location>
        <begin position="889"/>
        <end position="909"/>
    </location>
</feature>
<feature type="transmembrane region" description="Helical" evidence="1">
    <location>
        <begin position="387"/>
        <end position="409"/>
    </location>
</feature>
<dbReference type="KEGG" id="uam:UABAM_05343"/>